<feature type="domain" description="OmpA-like" evidence="6">
    <location>
        <begin position="588"/>
        <end position="703"/>
    </location>
</feature>
<dbReference type="InterPro" id="IPR028974">
    <property type="entry name" value="TSP_type-3_rpt"/>
</dbReference>
<dbReference type="SUPFAM" id="SSF103088">
    <property type="entry name" value="OmpA-like"/>
    <property type="match status" value="1"/>
</dbReference>
<dbReference type="InterPro" id="IPR050330">
    <property type="entry name" value="Bact_OuterMem_StrucFunc"/>
</dbReference>
<evidence type="ECO:0000256" key="2">
    <source>
        <dbReference type="ARBA" id="ARBA00022729"/>
    </source>
</evidence>
<dbReference type="InterPro" id="IPR003367">
    <property type="entry name" value="Thrombospondin_3-like_rpt"/>
</dbReference>
<dbReference type="InterPro" id="IPR043781">
    <property type="entry name" value="DUF5723"/>
</dbReference>
<dbReference type="Proteomes" id="UP001597012">
    <property type="component" value="Unassembled WGS sequence"/>
</dbReference>
<evidence type="ECO:0000256" key="4">
    <source>
        <dbReference type="ARBA" id="ARBA00023237"/>
    </source>
</evidence>
<proteinExistence type="predicted"/>
<comment type="subcellular location">
    <subcellularLocation>
        <location evidence="1">Cell outer membrane</location>
    </subcellularLocation>
</comment>
<name>A0ABW3B309_9FLAO</name>
<sequence>MKQYLLSISLVLLGYGLHAQSYIGFLTDNYSGVHGVIDNPANITDSRFKTDINLLGASAFFSNDYYGVNINDAIGNSDFDFDLDGTKTPTENNNLYGNTDILGPAVMFNLSPKSSIALFTRARIAFNVNEINGNTIDNLADGFDENQDFLINEGNAFATANGWTEYGFTYARTLVVKDQHFLKGGISLKYLQGIGNTFASGTDVNIAYDADGTSLPGGQTTGSLTSTGEVMYGSSDNISDDFDDFDIQSLNNATGFGADVGFVYEWRPDHADYNGVDPNGNSTAKHLNKYKLKIGLSISDIGSINYKDSTQETYDINATVSEDDIENEDSIEDILNNLYTQTSTATASKAILPTAMRLSADYNLHKKFYINLNTNLPLTSGNKINVNRIPATLGLTPRFETKWFSFYLPLSVIKDAGTQLGAGLRAGPLYIGSGSILSALTSNTSRAADVYAGVKIPIYQPTPKDKDGDGVLNKFDDCPKEFGDPENNGCPWKDTDGDTILDKDDACINEAGPTENNGCPWGDADGDGILDNEDTCPNEKGPLENNGCPWKDTDGDGILDKDDACINEAGTVANKGCPEPEPIVTEEVQKTLNEYAKTILFTTGKSTLKEESTGVLTDIIMILNEYPTANFTVEGHTDSIGSRITNQKLSEERANAVKTFLIENGIAATRLTSVGYGEDKPIADNMYKAGRSQNRRVEINLVK</sequence>
<keyword evidence="2" id="KW-0732">Signal</keyword>
<dbReference type="CDD" id="cd07185">
    <property type="entry name" value="OmpA_C-like"/>
    <property type="match status" value="1"/>
</dbReference>
<gene>
    <name evidence="7" type="ORF">ACFQZJ_06050</name>
</gene>
<dbReference type="SUPFAM" id="SSF103647">
    <property type="entry name" value="TSP type-3 repeat"/>
    <property type="match status" value="1"/>
</dbReference>
<evidence type="ECO:0000256" key="3">
    <source>
        <dbReference type="ARBA" id="ARBA00023136"/>
    </source>
</evidence>
<comment type="caution">
    <text evidence="7">The sequence shown here is derived from an EMBL/GenBank/DDBJ whole genome shotgun (WGS) entry which is preliminary data.</text>
</comment>
<keyword evidence="8" id="KW-1185">Reference proteome</keyword>
<evidence type="ECO:0000313" key="7">
    <source>
        <dbReference type="EMBL" id="MFD0797014.1"/>
    </source>
</evidence>
<dbReference type="Pfam" id="PF02412">
    <property type="entry name" value="TSP_3"/>
    <property type="match status" value="1"/>
</dbReference>
<evidence type="ECO:0000259" key="6">
    <source>
        <dbReference type="PROSITE" id="PS51123"/>
    </source>
</evidence>
<dbReference type="Pfam" id="PF00691">
    <property type="entry name" value="OmpA"/>
    <property type="match status" value="1"/>
</dbReference>
<dbReference type="PROSITE" id="PS51123">
    <property type="entry name" value="OMPA_2"/>
    <property type="match status" value="1"/>
</dbReference>
<dbReference type="PANTHER" id="PTHR30329:SF21">
    <property type="entry name" value="LIPOPROTEIN YIAD-RELATED"/>
    <property type="match status" value="1"/>
</dbReference>
<dbReference type="PRINTS" id="PR01023">
    <property type="entry name" value="NAFLGMOTY"/>
</dbReference>
<dbReference type="RefSeq" id="WP_379933027.1">
    <property type="nucleotide sequence ID" value="NZ_JBHTHY010000003.1"/>
</dbReference>
<protein>
    <submittedName>
        <fullName evidence="7">DUF5723 family protein</fullName>
    </submittedName>
</protein>
<reference evidence="8" key="1">
    <citation type="journal article" date="2019" name="Int. J. Syst. Evol. Microbiol.">
        <title>The Global Catalogue of Microorganisms (GCM) 10K type strain sequencing project: providing services to taxonomists for standard genome sequencing and annotation.</title>
        <authorList>
            <consortium name="The Broad Institute Genomics Platform"/>
            <consortium name="The Broad Institute Genome Sequencing Center for Infectious Disease"/>
            <person name="Wu L."/>
            <person name="Ma J."/>
        </authorList>
    </citation>
    <scope>NUCLEOTIDE SEQUENCE [LARGE SCALE GENOMIC DNA]</scope>
    <source>
        <strain evidence="8">CCUG 61948</strain>
    </source>
</reference>
<evidence type="ECO:0000256" key="5">
    <source>
        <dbReference type="PROSITE-ProRule" id="PRU00473"/>
    </source>
</evidence>
<evidence type="ECO:0000313" key="8">
    <source>
        <dbReference type="Proteomes" id="UP001597012"/>
    </source>
</evidence>
<dbReference type="Gene3D" id="3.30.1330.60">
    <property type="entry name" value="OmpA-like domain"/>
    <property type="match status" value="1"/>
</dbReference>
<dbReference type="Gene3D" id="4.10.1080.10">
    <property type="entry name" value="TSP type-3 repeat"/>
    <property type="match status" value="1"/>
</dbReference>
<dbReference type="InterPro" id="IPR006664">
    <property type="entry name" value="OMP_bac"/>
</dbReference>
<dbReference type="InterPro" id="IPR006665">
    <property type="entry name" value="OmpA-like"/>
</dbReference>
<keyword evidence="3 5" id="KW-0472">Membrane</keyword>
<dbReference type="PRINTS" id="PR01021">
    <property type="entry name" value="OMPADOMAIN"/>
</dbReference>
<dbReference type="InterPro" id="IPR036737">
    <property type="entry name" value="OmpA-like_sf"/>
</dbReference>
<dbReference type="EMBL" id="JBHTHY010000003">
    <property type="protein sequence ID" value="MFD0797014.1"/>
    <property type="molecule type" value="Genomic_DNA"/>
</dbReference>
<dbReference type="PANTHER" id="PTHR30329">
    <property type="entry name" value="STATOR ELEMENT OF FLAGELLAR MOTOR COMPLEX"/>
    <property type="match status" value="1"/>
</dbReference>
<dbReference type="Pfam" id="PF18990">
    <property type="entry name" value="DUF5723"/>
    <property type="match status" value="1"/>
</dbReference>
<accession>A0ABW3B309</accession>
<organism evidence="7 8">
    <name type="scientific">Maribacter chungangensis</name>
    <dbReference type="NCBI Taxonomy" id="1069117"/>
    <lineage>
        <taxon>Bacteria</taxon>
        <taxon>Pseudomonadati</taxon>
        <taxon>Bacteroidota</taxon>
        <taxon>Flavobacteriia</taxon>
        <taxon>Flavobacteriales</taxon>
        <taxon>Flavobacteriaceae</taxon>
        <taxon>Maribacter</taxon>
    </lineage>
</organism>
<keyword evidence="4" id="KW-0998">Cell outer membrane</keyword>
<evidence type="ECO:0000256" key="1">
    <source>
        <dbReference type="ARBA" id="ARBA00004442"/>
    </source>
</evidence>